<dbReference type="EMBL" id="JAPTSV010000002">
    <property type="protein sequence ID" value="KAJ1531075.1"/>
    <property type="molecule type" value="Genomic_DNA"/>
</dbReference>
<dbReference type="InterPro" id="IPR018487">
    <property type="entry name" value="Hemopexin-like_repeat"/>
</dbReference>
<keyword evidence="2" id="KW-0645">Protease</keyword>
<feature type="repeat" description="Hemopexin" evidence="12">
    <location>
        <begin position="478"/>
        <end position="523"/>
    </location>
</feature>
<dbReference type="PANTHER" id="PTHR10201:SF169">
    <property type="entry name" value="MATRIX METALLOPROTEINASE-16-LIKE PROTEIN"/>
    <property type="match status" value="1"/>
</dbReference>
<dbReference type="InterPro" id="IPR033739">
    <property type="entry name" value="M10A_MMP"/>
</dbReference>
<sequence>MALTDCCGSGGGSHNRPSGRGGATSTRRGPATAAGVLWALAVVCLATAAASPRAQPNAIPSTNVVSTLAFMRRFGYLEQGRPDSETLYSEDAVVAAIKLVQKFGAIPQTGVLDEATNKLMTARRCGCPDVQRDANGLALGGGHGGRGDLRGRRYKRFVIASDGWNKRHIKYHIVGDSSKIDAETVNEQMVRAFDAWSPYGRLRFSRVHHPDAADITVSFGRGNHGDWFPFDGQGGILAHAFYPYHSSDRGGDIHFDDDEPWAANPNTTELRKGAVDLFLVAVHELGHSLGLGHSPDPKSIMFPYYQTKTDSFALGDDDIRGMQELYIRRHLDEDNETGNNGEGRPTANPRPQRPARPRPPPRPRPTTTTTTTTTTPRPRRPNPPPHRPHPRPTTAPTYEGDVETVDDHKEHDHKHRIPPPQSGHGDLCSGSYDAVAQIRGELFVFKGEYLWRLRQPREVMQGYPVPVRRMFPDLPEYVKRVDAVYQRDDGHIVIFTGDRYWVYDGSRFVENSPQHIGRYGLPSDMDHIDAVMVWQKNRATYFFRNSHFWRYNSTTSRMDPGYPKPISRSWRGVPDEVDDAMTWTDGKTYFFKGEKFYQIDNKRVNVERDGHAPRFWFGCR</sequence>
<feature type="binding site" evidence="10">
    <location>
        <position position="287"/>
    </location>
    <ligand>
        <name>Zn(2+)</name>
        <dbReference type="ChEBI" id="CHEBI:29105"/>
        <label>2</label>
        <note>catalytic</note>
    </ligand>
</feature>
<evidence type="ECO:0000256" key="13">
    <source>
        <dbReference type="SAM" id="MobiDB-lite"/>
    </source>
</evidence>
<gene>
    <name evidence="15" type="ORF">ONE63_005902</name>
</gene>
<keyword evidence="4" id="KW-0677">Repeat</keyword>
<feature type="domain" description="Peptidase metallopeptidase" evidence="14">
    <location>
        <begin position="160"/>
        <end position="328"/>
    </location>
</feature>
<dbReference type="InterPro" id="IPR036375">
    <property type="entry name" value="Hemopexin-like_dom_sf"/>
</dbReference>
<accession>A0AAV7Y0F9</accession>
<evidence type="ECO:0000256" key="4">
    <source>
        <dbReference type="ARBA" id="ARBA00022737"/>
    </source>
</evidence>
<feature type="binding site" evidence="11">
    <location>
        <position position="232"/>
    </location>
    <ligand>
        <name>Ca(2+)</name>
        <dbReference type="ChEBI" id="CHEBI:29108"/>
        <label>3</label>
    </ligand>
</feature>
<evidence type="ECO:0000256" key="3">
    <source>
        <dbReference type="ARBA" id="ARBA00022723"/>
    </source>
</evidence>
<evidence type="ECO:0000256" key="12">
    <source>
        <dbReference type="PROSITE-ProRule" id="PRU01011"/>
    </source>
</evidence>
<evidence type="ECO:0000313" key="15">
    <source>
        <dbReference type="EMBL" id="KAJ1531075.1"/>
    </source>
</evidence>
<dbReference type="FunFam" id="2.110.10.10:FF:000018">
    <property type="entry name" value="Matrix metallopeptidase 25b"/>
    <property type="match status" value="1"/>
</dbReference>
<evidence type="ECO:0000259" key="14">
    <source>
        <dbReference type="SMART" id="SM00235"/>
    </source>
</evidence>
<feature type="region of interest" description="Disordered" evidence="13">
    <location>
        <begin position="331"/>
        <end position="428"/>
    </location>
</feature>
<dbReference type="GO" id="GO:0004222">
    <property type="term" value="F:metalloendopeptidase activity"/>
    <property type="evidence" value="ECO:0007669"/>
    <property type="project" value="InterPro"/>
</dbReference>
<dbReference type="SUPFAM" id="SSF55486">
    <property type="entry name" value="Metalloproteases ('zincins'), catalytic domain"/>
    <property type="match status" value="1"/>
</dbReference>
<evidence type="ECO:0000256" key="8">
    <source>
        <dbReference type="ARBA" id="ARBA00023145"/>
    </source>
</evidence>
<feature type="binding site" evidence="11">
    <location>
        <position position="259"/>
    </location>
    <ligand>
        <name>Ca(2+)</name>
        <dbReference type="ChEBI" id="CHEBI:29108"/>
        <label>1</label>
    </ligand>
</feature>
<feature type="binding site" evidence="11">
    <location>
        <position position="239"/>
    </location>
    <ligand>
        <name>Zn(2+)</name>
        <dbReference type="ChEBI" id="CHEBI:29105"/>
        <label>1</label>
    </ligand>
</feature>
<feature type="binding site" evidence="11">
    <location>
        <position position="433"/>
    </location>
    <ligand>
        <name>Ca(2+)</name>
        <dbReference type="ChEBI" id="CHEBI:29108"/>
        <label>4</label>
    </ligand>
</feature>
<evidence type="ECO:0000256" key="6">
    <source>
        <dbReference type="ARBA" id="ARBA00022833"/>
    </source>
</evidence>
<feature type="repeat" description="Hemopexin" evidence="12">
    <location>
        <begin position="525"/>
        <end position="573"/>
    </location>
</feature>
<evidence type="ECO:0000256" key="5">
    <source>
        <dbReference type="ARBA" id="ARBA00022801"/>
    </source>
</evidence>
<feature type="binding site" description="in inhibited form" evidence="11">
    <location>
        <position position="125"/>
    </location>
    <ligand>
        <name>Zn(2+)</name>
        <dbReference type="ChEBI" id="CHEBI:29105"/>
        <label>2</label>
        <note>catalytic</note>
    </ligand>
</feature>
<dbReference type="CDD" id="cd04278">
    <property type="entry name" value="ZnMc_MMP"/>
    <property type="match status" value="1"/>
</dbReference>
<proteinExistence type="inferred from homology"/>
<dbReference type="Pfam" id="PF00413">
    <property type="entry name" value="Peptidase_M10"/>
    <property type="match status" value="1"/>
</dbReference>
<feature type="binding site" evidence="11">
    <location>
        <position position="482"/>
    </location>
    <ligand>
        <name>Ca(2+)</name>
        <dbReference type="ChEBI" id="CHEBI:29108"/>
        <label>4</label>
    </ligand>
</feature>
<dbReference type="SMART" id="SM00235">
    <property type="entry name" value="ZnMc"/>
    <property type="match status" value="1"/>
</dbReference>
<dbReference type="InterPro" id="IPR024079">
    <property type="entry name" value="MetalloPept_cat_dom_sf"/>
</dbReference>
<dbReference type="SMART" id="SM00120">
    <property type="entry name" value="HX"/>
    <property type="match status" value="4"/>
</dbReference>
<dbReference type="InterPro" id="IPR021190">
    <property type="entry name" value="Pept_M10A"/>
</dbReference>
<evidence type="ECO:0000256" key="7">
    <source>
        <dbReference type="ARBA" id="ARBA00023049"/>
    </source>
</evidence>
<dbReference type="Pfam" id="PF00045">
    <property type="entry name" value="Hemopexin"/>
    <property type="match status" value="4"/>
</dbReference>
<dbReference type="Gene3D" id="3.40.390.10">
    <property type="entry name" value="Collagenase (Catalytic Domain)"/>
    <property type="match status" value="1"/>
</dbReference>
<dbReference type="SUPFAM" id="SSF47090">
    <property type="entry name" value="PGBD-like"/>
    <property type="match status" value="1"/>
</dbReference>
<dbReference type="PIRSF" id="PIRSF001191">
    <property type="entry name" value="Peptidase_M10A_matrix"/>
    <property type="match status" value="1"/>
</dbReference>
<keyword evidence="7" id="KW-0482">Metalloprotease</keyword>
<dbReference type="InterPro" id="IPR006026">
    <property type="entry name" value="Peptidase_Metallo"/>
</dbReference>
<feature type="binding site" evidence="11">
    <location>
        <position position="224"/>
    </location>
    <ligand>
        <name>Zn(2+)</name>
        <dbReference type="ChEBI" id="CHEBI:29105"/>
        <label>1</label>
    </ligand>
</feature>
<evidence type="ECO:0000256" key="1">
    <source>
        <dbReference type="ARBA" id="ARBA00010370"/>
    </source>
</evidence>
<keyword evidence="6 10" id="KW-0862">Zinc</keyword>
<name>A0AAV7Y0F9_9NEOP</name>
<dbReference type="PRINTS" id="PR00138">
    <property type="entry name" value="MATRIXIN"/>
</dbReference>
<feature type="binding site" evidence="11">
    <location>
        <position position="226"/>
    </location>
    <ligand>
        <name>Zn(2+)</name>
        <dbReference type="ChEBI" id="CHEBI:29105"/>
        <label>1</label>
    </ligand>
</feature>
<feature type="binding site" evidence="11">
    <location>
        <position position="250"/>
    </location>
    <ligand>
        <name>Ca(2+)</name>
        <dbReference type="ChEBI" id="CHEBI:29108"/>
        <label>2</label>
    </ligand>
</feature>
<dbReference type="SUPFAM" id="SSF50923">
    <property type="entry name" value="Hemopexin-like domain"/>
    <property type="match status" value="1"/>
</dbReference>
<dbReference type="PANTHER" id="PTHR10201">
    <property type="entry name" value="MATRIX METALLOPROTEINASE"/>
    <property type="match status" value="1"/>
</dbReference>
<dbReference type="InterPro" id="IPR000585">
    <property type="entry name" value="Hemopexin-like_dom"/>
</dbReference>
<feature type="binding site" evidence="11">
    <location>
        <position position="578"/>
    </location>
    <ligand>
        <name>Ca(2+)</name>
        <dbReference type="ChEBI" id="CHEBI:29108"/>
        <label>4</label>
    </ligand>
</feature>
<keyword evidence="3 10" id="KW-0479">Metal-binding</keyword>
<comment type="cofactor">
    <cofactor evidence="11">
        <name>Zn(2+)</name>
        <dbReference type="ChEBI" id="CHEBI:29105"/>
    </cofactor>
    <text evidence="11">Binds 2 Zn(2+) ions per subunit.</text>
</comment>
<feature type="binding site" evidence="11">
    <location>
        <position position="256"/>
    </location>
    <ligand>
        <name>Ca(2+)</name>
        <dbReference type="ChEBI" id="CHEBI:29108"/>
        <label>3</label>
    </ligand>
</feature>
<comment type="cofactor">
    <cofactor evidence="11">
        <name>Ca(2+)</name>
        <dbReference type="ChEBI" id="CHEBI:29108"/>
    </cofactor>
    <text evidence="11">Can bind about 5 Ca(2+) ions per subunit.</text>
</comment>
<feature type="compositionally biased region" description="Low complexity" evidence="13">
    <location>
        <begin position="365"/>
        <end position="376"/>
    </location>
</feature>
<dbReference type="CDD" id="cd00094">
    <property type="entry name" value="HX"/>
    <property type="match status" value="1"/>
</dbReference>
<evidence type="ECO:0000256" key="2">
    <source>
        <dbReference type="ARBA" id="ARBA00022670"/>
    </source>
</evidence>
<feature type="binding site" evidence="11">
    <location>
        <position position="254"/>
    </location>
    <ligand>
        <name>Zn(2+)</name>
        <dbReference type="ChEBI" id="CHEBI:29105"/>
        <label>1</label>
    </ligand>
</feature>
<dbReference type="PROSITE" id="PS51642">
    <property type="entry name" value="HEMOPEXIN_2"/>
    <property type="match status" value="4"/>
</dbReference>
<dbReference type="GO" id="GO:0005615">
    <property type="term" value="C:extracellular space"/>
    <property type="evidence" value="ECO:0007669"/>
    <property type="project" value="TreeGrafter"/>
</dbReference>
<dbReference type="InterPro" id="IPR036365">
    <property type="entry name" value="PGBD-like_sf"/>
</dbReference>
<feature type="binding site" evidence="11">
    <location>
        <position position="259"/>
    </location>
    <ligand>
        <name>Ca(2+)</name>
        <dbReference type="ChEBI" id="CHEBI:29108"/>
        <label>3</label>
    </ligand>
</feature>
<evidence type="ECO:0000256" key="9">
    <source>
        <dbReference type="PIRSR" id="PIRSR001191-1"/>
    </source>
</evidence>
<protein>
    <recommendedName>
        <fullName evidence="14">Peptidase metallopeptidase domain-containing protein</fullName>
    </recommendedName>
</protein>
<comment type="similarity">
    <text evidence="1">Belongs to the peptidase M10A family.</text>
</comment>
<feature type="active site" evidence="9">
    <location>
        <position position="284"/>
    </location>
</feature>
<dbReference type="GO" id="GO:0031012">
    <property type="term" value="C:extracellular matrix"/>
    <property type="evidence" value="ECO:0007669"/>
    <property type="project" value="InterPro"/>
</dbReference>
<feature type="binding site" evidence="10">
    <location>
        <position position="283"/>
    </location>
    <ligand>
        <name>Zn(2+)</name>
        <dbReference type="ChEBI" id="CHEBI:29105"/>
        <label>2</label>
        <note>catalytic</note>
    </ligand>
</feature>
<reference evidence="15" key="1">
    <citation type="submission" date="2022-12" db="EMBL/GenBank/DDBJ databases">
        <title>Chromosome-level genome assembly of the bean flower thrips Megalurothrips usitatus.</title>
        <authorList>
            <person name="Ma L."/>
            <person name="Liu Q."/>
            <person name="Li H."/>
            <person name="Cai W."/>
        </authorList>
    </citation>
    <scope>NUCLEOTIDE SEQUENCE</scope>
    <source>
        <strain evidence="15">Cailab_2022a</strain>
    </source>
</reference>
<feature type="repeat" description="Hemopexin" evidence="12">
    <location>
        <begin position="574"/>
        <end position="619"/>
    </location>
</feature>
<organism evidence="15 16">
    <name type="scientific">Megalurothrips usitatus</name>
    <name type="common">bean blossom thrips</name>
    <dbReference type="NCBI Taxonomy" id="439358"/>
    <lineage>
        <taxon>Eukaryota</taxon>
        <taxon>Metazoa</taxon>
        <taxon>Ecdysozoa</taxon>
        <taxon>Arthropoda</taxon>
        <taxon>Hexapoda</taxon>
        <taxon>Insecta</taxon>
        <taxon>Pterygota</taxon>
        <taxon>Neoptera</taxon>
        <taxon>Paraneoptera</taxon>
        <taxon>Thysanoptera</taxon>
        <taxon>Terebrantia</taxon>
        <taxon>Thripoidea</taxon>
        <taxon>Thripidae</taxon>
        <taxon>Megalurothrips</taxon>
    </lineage>
</organism>
<keyword evidence="16" id="KW-1185">Reference proteome</keyword>
<dbReference type="Gene3D" id="2.110.10.10">
    <property type="entry name" value="Hemopexin-like domain"/>
    <property type="match status" value="1"/>
</dbReference>
<dbReference type="InterPro" id="IPR001818">
    <property type="entry name" value="Pept_M10_metallopeptidase"/>
</dbReference>
<feature type="region of interest" description="Disordered" evidence="13">
    <location>
        <begin position="1"/>
        <end position="27"/>
    </location>
</feature>
<evidence type="ECO:0000256" key="10">
    <source>
        <dbReference type="PIRSR" id="PIRSR001191-2"/>
    </source>
</evidence>
<dbReference type="GO" id="GO:0008270">
    <property type="term" value="F:zinc ion binding"/>
    <property type="evidence" value="ECO:0007669"/>
    <property type="project" value="InterPro"/>
</dbReference>
<feature type="repeat" description="Hemopexin" evidence="12">
    <location>
        <begin position="429"/>
        <end position="474"/>
    </location>
</feature>
<feature type="binding site" evidence="11">
    <location>
        <position position="257"/>
    </location>
    <ligand>
        <name>Ca(2+)</name>
        <dbReference type="ChEBI" id="CHEBI:29108"/>
        <label>1</label>
    </ligand>
</feature>
<feature type="binding site" evidence="10">
    <location>
        <position position="293"/>
    </location>
    <ligand>
        <name>Zn(2+)</name>
        <dbReference type="ChEBI" id="CHEBI:29105"/>
        <label>2</label>
        <note>catalytic</note>
    </ligand>
</feature>
<dbReference type="Proteomes" id="UP001075354">
    <property type="component" value="Chromosome 2"/>
</dbReference>
<dbReference type="GO" id="GO:0030574">
    <property type="term" value="P:collagen catabolic process"/>
    <property type="evidence" value="ECO:0007669"/>
    <property type="project" value="TreeGrafter"/>
</dbReference>
<feature type="binding site" evidence="11">
    <location>
        <position position="231"/>
    </location>
    <ligand>
        <name>Ca(2+)</name>
        <dbReference type="ChEBI" id="CHEBI:29108"/>
        <label>3</label>
    </ligand>
</feature>
<feature type="binding site" evidence="11">
    <location>
        <position position="252"/>
    </location>
    <ligand>
        <name>Ca(2+)</name>
        <dbReference type="ChEBI" id="CHEBI:29108"/>
        <label>2</label>
    </ligand>
</feature>
<dbReference type="GO" id="GO:0006508">
    <property type="term" value="P:proteolysis"/>
    <property type="evidence" value="ECO:0007669"/>
    <property type="project" value="UniProtKB-KW"/>
</dbReference>
<dbReference type="GO" id="GO:0030198">
    <property type="term" value="P:extracellular matrix organization"/>
    <property type="evidence" value="ECO:0007669"/>
    <property type="project" value="TreeGrafter"/>
</dbReference>
<feature type="binding site" evidence="11">
    <location>
        <position position="214"/>
    </location>
    <ligand>
        <name>Ca(2+)</name>
        <dbReference type="ChEBI" id="CHEBI:29108"/>
        <label>2</label>
    </ligand>
</feature>
<evidence type="ECO:0000313" key="16">
    <source>
        <dbReference type="Proteomes" id="UP001075354"/>
    </source>
</evidence>
<keyword evidence="5" id="KW-0378">Hydrolase</keyword>
<evidence type="ECO:0000256" key="11">
    <source>
        <dbReference type="PIRSR" id="PIRSR621190-2"/>
    </source>
</evidence>
<comment type="caution">
    <text evidence="15">The sequence shown here is derived from an EMBL/GenBank/DDBJ whole genome shotgun (WGS) entry which is preliminary data.</text>
</comment>
<keyword evidence="8" id="KW-0865">Zymogen</keyword>
<dbReference type="AlphaFoldDB" id="A0AAV7Y0F9"/>
<feature type="binding site" evidence="11">
    <location>
        <position position="301"/>
    </location>
    <ligand>
        <name>Zn(2+)</name>
        <dbReference type="ChEBI" id="CHEBI:29105"/>
        <label>2</label>
        <note>catalytic</note>
    </ligand>
</feature>
<keyword evidence="11" id="KW-0106">Calcium</keyword>